<organism evidence="2 3">
    <name type="scientific">Glycomyces lechevalierae</name>
    <dbReference type="NCBI Taxonomy" id="256034"/>
    <lineage>
        <taxon>Bacteria</taxon>
        <taxon>Bacillati</taxon>
        <taxon>Actinomycetota</taxon>
        <taxon>Actinomycetes</taxon>
        <taxon>Glycomycetales</taxon>
        <taxon>Glycomycetaceae</taxon>
        <taxon>Glycomyces</taxon>
    </lineage>
</organism>
<dbReference type="EMBL" id="JAVDYD010000001">
    <property type="protein sequence ID" value="MDR7336397.1"/>
    <property type="molecule type" value="Genomic_DNA"/>
</dbReference>
<feature type="region of interest" description="Disordered" evidence="1">
    <location>
        <begin position="1"/>
        <end position="86"/>
    </location>
</feature>
<reference evidence="2 3" key="1">
    <citation type="submission" date="2023-07" db="EMBL/GenBank/DDBJ databases">
        <title>Sequencing the genomes of 1000 actinobacteria strains.</title>
        <authorList>
            <person name="Klenk H.-P."/>
        </authorList>
    </citation>
    <scope>NUCLEOTIDE SEQUENCE [LARGE SCALE GENOMIC DNA]</scope>
    <source>
        <strain evidence="2 3">DSM 44724</strain>
    </source>
</reference>
<comment type="caution">
    <text evidence="2">The sequence shown here is derived from an EMBL/GenBank/DDBJ whole genome shotgun (WGS) entry which is preliminary data.</text>
</comment>
<evidence type="ECO:0000313" key="2">
    <source>
        <dbReference type="EMBL" id="MDR7336397.1"/>
    </source>
</evidence>
<keyword evidence="3" id="KW-1185">Reference proteome</keyword>
<sequence length="241" mass="26439">MRSGGSQRVWPSRRATATAGREYAHAGSERSESPRERIGCLRGQTRMQARNDSVPGLVRVGQGSRRTSPSQASDAGARARNSGWRRQEMTRLDDGLDEPYSRRLGVTAQIVTAPGSPTRWWNGPRKPARRSAPDPGPAWHLRPAGLGGKPGIIARHSVAERLKLTAIRTRPRPSDHKSTPGRSVAERLKSALTRTRTRRSNLGRIPPIPSRTGRSGPRYGHGYGRRTTGRPPPGLRLHSIS</sequence>
<protein>
    <submittedName>
        <fullName evidence="2">Uncharacterized protein</fullName>
    </submittedName>
</protein>
<feature type="compositionally biased region" description="Polar residues" evidence="1">
    <location>
        <begin position="64"/>
        <end position="73"/>
    </location>
</feature>
<accession>A0ABU2AGQ8</accession>
<name>A0ABU2AGQ8_9ACTN</name>
<gene>
    <name evidence="2" type="ORF">J2S69_000116</name>
</gene>
<evidence type="ECO:0000313" key="3">
    <source>
        <dbReference type="Proteomes" id="UP001183604"/>
    </source>
</evidence>
<feature type="compositionally biased region" description="Basic and acidic residues" evidence="1">
    <location>
        <begin position="22"/>
        <end position="39"/>
    </location>
</feature>
<feature type="region of interest" description="Disordered" evidence="1">
    <location>
        <begin position="115"/>
        <end position="146"/>
    </location>
</feature>
<dbReference type="Proteomes" id="UP001183604">
    <property type="component" value="Unassembled WGS sequence"/>
</dbReference>
<feature type="region of interest" description="Disordered" evidence="1">
    <location>
        <begin position="192"/>
        <end position="241"/>
    </location>
</feature>
<proteinExistence type="predicted"/>
<evidence type="ECO:0000256" key="1">
    <source>
        <dbReference type="SAM" id="MobiDB-lite"/>
    </source>
</evidence>